<keyword evidence="2" id="KW-1185">Reference proteome</keyword>
<sequence>MTEWWGSRHYWQPVALVPHAWLCNAQDSMLHLSLDSVHCDWGRLRFPAMVSLKLSYLGSTERRADIKHLPTVSMLASALATMPNLRILHLRNAISPRSLSKDSTSLSIRTPLPSLSTLKIYMDVKLCTLLLRHLAVPHEAEIDISSPYKNNEPDIRSLTAQLDEMQDHLVAIQAHAAPAFHLMVAYKDYDVVVRASGPAAGSFQGAFDVGDSWYGRRDCTACTSFPSPMQTISSSVFGRMNLKLRKAHTVTINLAGHSHAPETRCEVLFALLERGPQVMPLLETLVIRIDWVNEMPDRELFRVRLDELSSVKTIEVHAYDADDLEEVEEFMDGVRPEVRYVIWKD</sequence>
<proteinExistence type="predicted"/>
<evidence type="ECO:0000313" key="2">
    <source>
        <dbReference type="Proteomes" id="UP000298327"/>
    </source>
</evidence>
<comment type="caution">
    <text evidence="1">The sequence shown here is derived from an EMBL/GenBank/DDBJ whole genome shotgun (WGS) entry which is preliminary data.</text>
</comment>
<gene>
    <name evidence="1" type="ORF">EVG20_g6791</name>
</gene>
<dbReference type="EMBL" id="SEOQ01000475">
    <property type="protein sequence ID" value="TFY62196.1"/>
    <property type="molecule type" value="Genomic_DNA"/>
</dbReference>
<protein>
    <recommendedName>
        <fullName evidence="3">F-box domain-containing protein</fullName>
    </recommendedName>
</protein>
<dbReference type="AlphaFoldDB" id="A0A4Y9YI29"/>
<organism evidence="1 2">
    <name type="scientific">Dentipellis fragilis</name>
    <dbReference type="NCBI Taxonomy" id="205917"/>
    <lineage>
        <taxon>Eukaryota</taxon>
        <taxon>Fungi</taxon>
        <taxon>Dikarya</taxon>
        <taxon>Basidiomycota</taxon>
        <taxon>Agaricomycotina</taxon>
        <taxon>Agaricomycetes</taxon>
        <taxon>Russulales</taxon>
        <taxon>Hericiaceae</taxon>
        <taxon>Dentipellis</taxon>
    </lineage>
</organism>
<name>A0A4Y9YI29_9AGAM</name>
<dbReference type="Proteomes" id="UP000298327">
    <property type="component" value="Unassembled WGS sequence"/>
</dbReference>
<reference evidence="1 2" key="1">
    <citation type="submission" date="2019-02" db="EMBL/GenBank/DDBJ databases">
        <title>Genome sequencing of the rare red list fungi Dentipellis fragilis.</title>
        <authorList>
            <person name="Buettner E."/>
            <person name="Kellner H."/>
        </authorList>
    </citation>
    <scope>NUCLEOTIDE SEQUENCE [LARGE SCALE GENOMIC DNA]</scope>
    <source>
        <strain evidence="1 2">DSM 105465</strain>
    </source>
</reference>
<evidence type="ECO:0008006" key="3">
    <source>
        <dbReference type="Google" id="ProtNLM"/>
    </source>
</evidence>
<accession>A0A4Y9YI29</accession>
<evidence type="ECO:0000313" key="1">
    <source>
        <dbReference type="EMBL" id="TFY62196.1"/>
    </source>
</evidence>